<feature type="region of interest" description="Disordered" evidence="1">
    <location>
        <begin position="1"/>
        <end position="29"/>
    </location>
</feature>
<dbReference type="EMBL" id="AMZH03004055">
    <property type="protein sequence ID" value="RRT70331.1"/>
    <property type="molecule type" value="Genomic_DNA"/>
</dbReference>
<reference evidence="2 3" key="1">
    <citation type="journal article" date="2014" name="Agronomy (Basel)">
        <title>A Draft Genome Sequence for Ensete ventricosum, the Drought-Tolerant Tree Against Hunger.</title>
        <authorList>
            <person name="Harrison J."/>
            <person name="Moore K.A."/>
            <person name="Paszkiewicz K."/>
            <person name="Jones T."/>
            <person name="Grant M."/>
            <person name="Ambacheew D."/>
            <person name="Muzemil S."/>
            <person name="Studholme D.J."/>
        </authorList>
    </citation>
    <scope>NUCLEOTIDE SEQUENCE [LARGE SCALE GENOMIC DNA]</scope>
</reference>
<organism evidence="2 3">
    <name type="scientific">Ensete ventricosum</name>
    <name type="common">Abyssinian banana</name>
    <name type="synonym">Musa ensete</name>
    <dbReference type="NCBI Taxonomy" id="4639"/>
    <lineage>
        <taxon>Eukaryota</taxon>
        <taxon>Viridiplantae</taxon>
        <taxon>Streptophyta</taxon>
        <taxon>Embryophyta</taxon>
        <taxon>Tracheophyta</taxon>
        <taxon>Spermatophyta</taxon>
        <taxon>Magnoliopsida</taxon>
        <taxon>Liliopsida</taxon>
        <taxon>Zingiberales</taxon>
        <taxon>Musaceae</taxon>
        <taxon>Ensete</taxon>
    </lineage>
</organism>
<accession>A0A427A2A9</accession>
<name>A0A427A2A9_ENSVE</name>
<dbReference type="Proteomes" id="UP000287651">
    <property type="component" value="Unassembled WGS sequence"/>
</dbReference>
<sequence>NRNRGPSRMRSAKPTRYHDDQETEESIVGTHSCLSGTTLERPRAISIVIDNTAQTLT</sequence>
<gene>
    <name evidence="2" type="ORF">B296_00036535</name>
</gene>
<comment type="caution">
    <text evidence="2">The sequence shown here is derived from an EMBL/GenBank/DDBJ whole genome shotgun (WGS) entry which is preliminary data.</text>
</comment>
<dbReference type="AlphaFoldDB" id="A0A427A2A9"/>
<evidence type="ECO:0000313" key="3">
    <source>
        <dbReference type="Proteomes" id="UP000287651"/>
    </source>
</evidence>
<proteinExistence type="predicted"/>
<evidence type="ECO:0000256" key="1">
    <source>
        <dbReference type="SAM" id="MobiDB-lite"/>
    </source>
</evidence>
<feature type="non-terminal residue" evidence="2">
    <location>
        <position position="1"/>
    </location>
</feature>
<evidence type="ECO:0000313" key="2">
    <source>
        <dbReference type="EMBL" id="RRT70331.1"/>
    </source>
</evidence>
<feature type="compositionally biased region" description="Basic residues" evidence="1">
    <location>
        <begin position="1"/>
        <end position="15"/>
    </location>
</feature>
<protein>
    <submittedName>
        <fullName evidence="2">Uncharacterized protein</fullName>
    </submittedName>
</protein>